<dbReference type="EMBL" id="CAXHTB010000006">
    <property type="protein sequence ID" value="CAL0308692.1"/>
    <property type="molecule type" value="Genomic_DNA"/>
</dbReference>
<protein>
    <submittedName>
        <fullName evidence="11">Uncharacterized protein</fullName>
    </submittedName>
</protein>
<name>A0AAV1WHU1_LUPLU</name>
<reference evidence="11 12" key="1">
    <citation type="submission" date="2024-03" db="EMBL/GenBank/DDBJ databases">
        <authorList>
            <person name="Martinez-Hernandez J."/>
        </authorList>
    </citation>
    <scope>NUCLEOTIDE SEQUENCE [LARGE SCALE GENOMIC DNA]</scope>
</reference>
<dbReference type="CDD" id="cd00167">
    <property type="entry name" value="SANT"/>
    <property type="match status" value="2"/>
</dbReference>
<proteinExistence type="predicted"/>
<keyword evidence="7" id="KW-0539">Nucleus</keyword>
<accession>A0AAV1WHU1</accession>
<feature type="domain" description="HTH myb-type" evidence="10">
    <location>
        <begin position="61"/>
        <end position="115"/>
    </location>
</feature>
<feature type="domain" description="Myb-like" evidence="9">
    <location>
        <begin position="61"/>
        <end position="111"/>
    </location>
</feature>
<evidence type="ECO:0000256" key="5">
    <source>
        <dbReference type="ARBA" id="ARBA00023159"/>
    </source>
</evidence>
<sequence length="278" mass="32099">MGRIPCCPKEIVKGAWSTEEDEILSQFVTTHGEGKWHKLALKAGLKRCGKSCRQRWLNYLKPGIKRGEISLDEEDMIIRLHRLLGNRWTLIAKRLPGRTDNEIKNYWNTNLSKKLKKQPTLSSWPLSPSLEHNHKCEQVEKTRQTHVALEAHLPRRVKDVQYNKTLQNQGYSSPSCSNEREGSRNSDEATNTLNDYLIDIDQNKEFIEDDFSSKVLEIEDQKRVGLTKSPTSTTLSNQYHILTSKFDPLETFLDVELERMASFMGHNEENYCNRGPPS</sequence>
<evidence type="ECO:0000256" key="8">
    <source>
        <dbReference type="SAM" id="MobiDB-lite"/>
    </source>
</evidence>
<evidence type="ECO:0000256" key="4">
    <source>
        <dbReference type="ARBA" id="ARBA00023125"/>
    </source>
</evidence>
<evidence type="ECO:0000313" key="11">
    <source>
        <dbReference type="EMBL" id="CAL0308692.1"/>
    </source>
</evidence>
<dbReference type="FunFam" id="1.10.10.60:FF:000218">
    <property type="entry name" value="Myb transcription factor"/>
    <property type="match status" value="1"/>
</dbReference>
<gene>
    <name evidence="11" type="ORF">LLUT_LOCUS9752</name>
</gene>
<dbReference type="GO" id="GO:0003677">
    <property type="term" value="F:DNA binding"/>
    <property type="evidence" value="ECO:0007669"/>
    <property type="project" value="UniProtKB-KW"/>
</dbReference>
<dbReference type="SMART" id="SM00717">
    <property type="entry name" value="SANT"/>
    <property type="match status" value="2"/>
</dbReference>
<keyword evidence="2" id="KW-0677">Repeat</keyword>
<feature type="region of interest" description="Disordered" evidence="8">
    <location>
        <begin position="167"/>
        <end position="189"/>
    </location>
</feature>
<dbReference type="InterPro" id="IPR017930">
    <property type="entry name" value="Myb_dom"/>
</dbReference>
<dbReference type="Pfam" id="PF00249">
    <property type="entry name" value="Myb_DNA-binding"/>
    <property type="match status" value="2"/>
</dbReference>
<dbReference type="InterPro" id="IPR015495">
    <property type="entry name" value="Myb_TF_plants"/>
</dbReference>
<keyword evidence="4" id="KW-0238">DNA-binding</keyword>
<dbReference type="InterPro" id="IPR001005">
    <property type="entry name" value="SANT/Myb"/>
</dbReference>
<comment type="caution">
    <text evidence="11">The sequence shown here is derived from an EMBL/GenBank/DDBJ whole genome shotgun (WGS) entry which is preliminary data.</text>
</comment>
<comment type="subcellular location">
    <subcellularLocation>
        <location evidence="1">Nucleus</location>
    </subcellularLocation>
</comment>
<evidence type="ECO:0000256" key="6">
    <source>
        <dbReference type="ARBA" id="ARBA00023163"/>
    </source>
</evidence>
<dbReference type="PROSITE" id="PS50090">
    <property type="entry name" value="MYB_LIKE"/>
    <property type="match status" value="2"/>
</dbReference>
<dbReference type="SUPFAM" id="SSF46689">
    <property type="entry name" value="Homeodomain-like"/>
    <property type="match status" value="1"/>
</dbReference>
<feature type="domain" description="Myb-like" evidence="9">
    <location>
        <begin position="8"/>
        <end position="60"/>
    </location>
</feature>
<dbReference type="AlphaFoldDB" id="A0AAV1WHU1"/>
<feature type="domain" description="HTH myb-type" evidence="10">
    <location>
        <begin position="9"/>
        <end position="60"/>
    </location>
</feature>
<keyword evidence="12" id="KW-1185">Reference proteome</keyword>
<keyword evidence="5" id="KW-0010">Activator</keyword>
<dbReference type="PROSITE" id="PS51294">
    <property type="entry name" value="HTH_MYB"/>
    <property type="match status" value="2"/>
</dbReference>
<feature type="compositionally biased region" description="Basic and acidic residues" evidence="8">
    <location>
        <begin position="178"/>
        <end position="187"/>
    </location>
</feature>
<keyword evidence="6" id="KW-0804">Transcription</keyword>
<dbReference type="GO" id="GO:0005634">
    <property type="term" value="C:nucleus"/>
    <property type="evidence" value="ECO:0007669"/>
    <property type="project" value="UniProtKB-SubCell"/>
</dbReference>
<evidence type="ECO:0000259" key="10">
    <source>
        <dbReference type="PROSITE" id="PS51294"/>
    </source>
</evidence>
<organism evidence="11 12">
    <name type="scientific">Lupinus luteus</name>
    <name type="common">European yellow lupine</name>
    <dbReference type="NCBI Taxonomy" id="3873"/>
    <lineage>
        <taxon>Eukaryota</taxon>
        <taxon>Viridiplantae</taxon>
        <taxon>Streptophyta</taxon>
        <taxon>Embryophyta</taxon>
        <taxon>Tracheophyta</taxon>
        <taxon>Spermatophyta</taxon>
        <taxon>Magnoliopsida</taxon>
        <taxon>eudicotyledons</taxon>
        <taxon>Gunneridae</taxon>
        <taxon>Pentapetalae</taxon>
        <taxon>rosids</taxon>
        <taxon>fabids</taxon>
        <taxon>Fabales</taxon>
        <taxon>Fabaceae</taxon>
        <taxon>Papilionoideae</taxon>
        <taxon>50 kb inversion clade</taxon>
        <taxon>genistoids sensu lato</taxon>
        <taxon>core genistoids</taxon>
        <taxon>Genisteae</taxon>
        <taxon>Lupinus</taxon>
    </lineage>
</organism>
<evidence type="ECO:0000256" key="3">
    <source>
        <dbReference type="ARBA" id="ARBA00023015"/>
    </source>
</evidence>
<keyword evidence="3" id="KW-0805">Transcription regulation</keyword>
<dbReference type="Proteomes" id="UP001497480">
    <property type="component" value="Unassembled WGS sequence"/>
</dbReference>
<evidence type="ECO:0000256" key="1">
    <source>
        <dbReference type="ARBA" id="ARBA00004123"/>
    </source>
</evidence>
<feature type="compositionally biased region" description="Polar residues" evidence="8">
    <location>
        <begin position="167"/>
        <end position="177"/>
    </location>
</feature>
<evidence type="ECO:0000259" key="9">
    <source>
        <dbReference type="PROSITE" id="PS50090"/>
    </source>
</evidence>
<dbReference type="PANTHER" id="PTHR47999">
    <property type="entry name" value="TRANSCRIPTION FACTOR MYB8-RELATED-RELATED"/>
    <property type="match status" value="1"/>
</dbReference>
<dbReference type="Gene3D" id="1.10.10.60">
    <property type="entry name" value="Homeodomain-like"/>
    <property type="match status" value="2"/>
</dbReference>
<evidence type="ECO:0000313" key="12">
    <source>
        <dbReference type="Proteomes" id="UP001497480"/>
    </source>
</evidence>
<dbReference type="PANTHER" id="PTHR47999:SF96">
    <property type="entry name" value="TRANSCRIPTION REPRESSOR MYB6-LIKE"/>
    <property type="match status" value="1"/>
</dbReference>
<dbReference type="InterPro" id="IPR009057">
    <property type="entry name" value="Homeodomain-like_sf"/>
</dbReference>
<evidence type="ECO:0000256" key="2">
    <source>
        <dbReference type="ARBA" id="ARBA00022737"/>
    </source>
</evidence>
<dbReference type="GO" id="GO:0080090">
    <property type="term" value="P:regulation of primary metabolic process"/>
    <property type="evidence" value="ECO:0007669"/>
    <property type="project" value="UniProtKB-ARBA"/>
</dbReference>
<evidence type="ECO:0000256" key="7">
    <source>
        <dbReference type="ARBA" id="ARBA00023242"/>
    </source>
</evidence>